<dbReference type="OrthoDB" id="6079986at2"/>
<keyword evidence="1" id="KW-1133">Transmembrane helix</keyword>
<feature type="transmembrane region" description="Helical" evidence="1">
    <location>
        <begin position="205"/>
        <end position="225"/>
    </location>
</feature>
<reference evidence="2 3" key="1">
    <citation type="submission" date="2015-10" db="EMBL/GenBank/DDBJ databases">
        <title>Conservation of the essential genome among Caulobacter and Brevundimonas species.</title>
        <authorList>
            <person name="Scott D."/>
            <person name="Ely B."/>
        </authorList>
    </citation>
    <scope>NUCLEOTIDE SEQUENCE [LARGE SCALE GENOMIC DNA]</scope>
    <source>
        <strain evidence="2 3">CB4</strain>
    </source>
</reference>
<dbReference type="InterPro" id="IPR002994">
    <property type="entry name" value="Surf1/Shy1"/>
</dbReference>
<comment type="subcellular location">
    <subcellularLocation>
        <location evidence="1">Cell membrane</location>
        <topology evidence="1">Multi-pass membrane protein</topology>
    </subcellularLocation>
</comment>
<evidence type="ECO:0000256" key="1">
    <source>
        <dbReference type="RuleBase" id="RU363076"/>
    </source>
</evidence>
<evidence type="ECO:0000313" key="2">
    <source>
        <dbReference type="EMBL" id="ALL12100.1"/>
    </source>
</evidence>
<evidence type="ECO:0000313" key="3">
    <source>
        <dbReference type="Proteomes" id="UP000056905"/>
    </source>
</evidence>
<proteinExistence type="inferred from homology"/>
<keyword evidence="3" id="KW-1185">Reference proteome</keyword>
<dbReference type="Proteomes" id="UP000056905">
    <property type="component" value="Chromosome"/>
</dbReference>
<dbReference type="PROSITE" id="PS50895">
    <property type="entry name" value="SURF1"/>
    <property type="match status" value="1"/>
</dbReference>
<feature type="transmembrane region" description="Helical" evidence="1">
    <location>
        <begin position="12"/>
        <end position="34"/>
    </location>
</feature>
<keyword evidence="1" id="KW-1003">Cell membrane</keyword>
<organism evidence="2 3">
    <name type="scientific">Caulobacter henricii</name>
    <dbReference type="NCBI Taxonomy" id="69395"/>
    <lineage>
        <taxon>Bacteria</taxon>
        <taxon>Pseudomonadati</taxon>
        <taxon>Pseudomonadota</taxon>
        <taxon>Alphaproteobacteria</taxon>
        <taxon>Caulobacterales</taxon>
        <taxon>Caulobacteraceae</taxon>
        <taxon>Caulobacter</taxon>
    </lineage>
</organism>
<keyword evidence="1" id="KW-0812">Transmembrane</keyword>
<sequence length="230" mass="24559">MSEVPAAAKKAGFPFGLTIAVAISFVILCGLGGWQIQRMAWKEDLLARIETLKTASPTPIGPVLAEAARGGNVAWTRVQVDCRPLNLPALPLAYGVRDGDMVWRAQALCGLTGGPYDLILIDRGVVPALTGQVKAPERRFGEPGQVTGILIPLAQLGGDRARAVTGLAGQKPAPLALMAERETPAPADIVPAPLPAEISNRHLEYALTWFGLAVTLLFIYAAMLWRRLRP</sequence>
<dbReference type="GO" id="GO:0005886">
    <property type="term" value="C:plasma membrane"/>
    <property type="evidence" value="ECO:0007669"/>
    <property type="project" value="UniProtKB-SubCell"/>
</dbReference>
<accession>A0A0P0NVV7</accession>
<dbReference type="RefSeq" id="WP_062143143.1">
    <property type="nucleotide sequence ID" value="NZ_CP013002.1"/>
</dbReference>
<protein>
    <recommendedName>
        <fullName evidence="1">SURF1-like protein</fullName>
    </recommendedName>
</protein>
<dbReference type="EMBL" id="CP013002">
    <property type="protein sequence ID" value="ALL12100.1"/>
    <property type="molecule type" value="Genomic_DNA"/>
</dbReference>
<dbReference type="STRING" id="69395.AQ619_01290"/>
<keyword evidence="1" id="KW-0472">Membrane</keyword>
<dbReference type="KEGG" id="chq:AQ619_01290"/>
<dbReference type="Pfam" id="PF02104">
    <property type="entry name" value="SURF1"/>
    <property type="match status" value="1"/>
</dbReference>
<comment type="similarity">
    <text evidence="1">Belongs to the SURF1 family.</text>
</comment>
<gene>
    <name evidence="2" type="ORF">AQ619_01290</name>
</gene>
<dbReference type="CDD" id="cd06662">
    <property type="entry name" value="SURF1"/>
    <property type="match status" value="1"/>
</dbReference>
<dbReference type="AlphaFoldDB" id="A0A0P0NVV7"/>
<name>A0A0P0NVV7_9CAUL</name>